<evidence type="ECO:0000256" key="1">
    <source>
        <dbReference type="PIRSR" id="PIRSR000705-1"/>
    </source>
</evidence>
<dbReference type="InterPro" id="IPR050566">
    <property type="entry name" value="Deoxyribonucleoside_kinase"/>
</dbReference>
<keyword evidence="5" id="KW-1185">Reference proteome</keyword>
<keyword evidence="2" id="KW-0067">ATP-binding</keyword>
<feature type="active site" description="Proton acceptor" evidence="1">
    <location>
        <position position="89"/>
    </location>
</feature>
<keyword evidence="2" id="KW-0547">Nucleotide-binding</keyword>
<evidence type="ECO:0000313" key="5">
    <source>
        <dbReference type="Proteomes" id="UP000501060"/>
    </source>
</evidence>
<dbReference type="GO" id="GO:0019136">
    <property type="term" value="F:deoxynucleoside kinase activity"/>
    <property type="evidence" value="ECO:0007669"/>
    <property type="project" value="InterPro"/>
</dbReference>
<dbReference type="PIRSF" id="PIRSF000705">
    <property type="entry name" value="DNK"/>
    <property type="match status" value="1"/>
</dbReference>
<dbReference type="InterPro" id="IPR027417">
    <property type="entry name" value="P-loop_NTPase"/>
</dbReference>
<feature type="domain" description="Deoxynucleoside kinase" evidence="3">
    <location>
        <begin position="3"/>
        <end position="198"/>
    </location>
</feature>
<dbReference type="PANTHER" id="PTHR10513">
    <property type="entry name" value="DEOXYNUCLEOSIDE KINASE"/>
    <property type="match status" value="1"/>
</dbReference>
<dbReference type="InterPro" id="IPR002624">
    <property type="entry name" value="DCK/DGK"/>
</dbReference>
<gene>
    <name evidence="4" type="ORF">HGG69_01680</name>
</gene>
<dbReference type="AlphaFoldDB" id="A0A858U6Y3"/>
<proteinExistence type="predicted"/>
<dbReference type="SUPFAM" id="SSF52540">
    <property type="entry name" value="P-loop containing nucleoside triphosphate hydrolases"/>
    <property type="match status" value="1"/>
</dbReference>
<dbReference type="Pfam" id="PF01712">
    <property type="entry name" value="dNK"/>
    <property type="match status" value="1"/>
</dbReference>
<accession>A0A858U6Y3</accession>
<keyword evidence="4" id="KW-0418">Kinase</keyword>
<evidence type="ECO:0000259" key="3">
    <source>
        <dbReference type="Pfam" id="PF01712"/>
    </source>
</evidence>
<organism evidence="4 5">
    <name type="scientific">Mycoplasma phocoenae</name>
    <dbReference type="NCBI Taxonomy" id="754517"/>
    <lineage>
        <taxon>Bacteria</taxon>
        <taxon>Bacillati</taxon>
        <taxon>Mycoplasmatota</taxon>
        <taxon>Mollicutes</taxon>
        <taxon>Mycoplasmataceae</taxon>
        <taxon>Mycoplasma</taxon>
    </lineage>
</organism>
<dbReference type="Gene3D" id="3.40.50.300">
    <property type="entry name" value="P-loop containing nucleotide triphosphate hydrolases"/>
    <property type="match status" value="1"/>
</dbReference>
<dbReference type="KEGG" id="mphe:HGG69_01680"/>
<protein>
    <submittedName>
        <fullName evidence="4">Deoxynucleoside kinase</fullName>
    </submittedName>
</protein>
<dbReference type="GO" id="GO:0005737">
    <property type="term" value="C:cytoplasm"/>
    <property type="evidence" value="ECO:0007669"/>
    <property type="project" value="TreeGrafter"/>
</dbReference>
<dbReference type="InterPro" id="IPR031314">
    <property type="entry name" value="DNK_dom"/>
</dbReference>
<dbReference type="GO" id="GO:0005524">
    <property type="term" value="F:ATP binding"/>
    <property type="evidence" value="ECO:0007669"/>
    <property type="project" value="UniProtKB-KW"/>
</dbReference>
<evidence type="ECO:0000256" key="2">
    <source>
        <dbReference type="PIRSR" id="PIRSR000705-3"/>
    </source>
</evidence>
<dbReference type="RefSeq" id="WP_169605076.1">
    <property type="nucleotide sequence ID" value="NZ_CP051481.1"/>
</dbReference>
<dbReference type="PANTHER" id="PTHR10513:SF35">
    <property type="entry name" value="DEOXYADENOSINE KINASE"/>
    <property type="match status" value="1"/>
</dbReference>
<evidence type="ECO:0000313" key="4">
    <source>
        <dbReference type="EMBL" id="QJG67025.1"/>
    </source>
</evidence>
<sequence length="215" mass="25653">MLIGISGMIASGKSSLSEKLHKNFSSSELLHEFEDDDVVFNTFLKWLYEKKENISIGFQAYILENHASKLQQILKQLKQQNQDDLIFLDRFSLEHHLFAQILLKDKPLNYWKAYEAIFENIITRNELPDFAIFLDISFETFKKRIFQRGREAEIDNWEENYEYFKTLHSLYFESFSNMCKKYNLEYAVIDTNNLTEDQVLKEALRIIQTKINKEH</sequence>
<name>A0A858U6Y3_9MOLU</name>
<dbReference type="Proteomes" id="UP000501060">
    <property type="component" value="Chromosome"/>
</dbReference>
<keyword evidence="4" id="KW-0808">Transferase</keyword>
<reference evidence="4 5" key="1">
    <citation type="submission" date="2020-04" db="EMBL/GenBank/DDBJ databases">
        <title>Novel Mycoplasma species detected in Phocoena phocoena (harbor porpoise) from the USA.</title>
        <authorList>
            <person name="Volokhov D.V."/>
        </authorList>
    </citation>
    <scope>NUCLEOTIDE SEQUENCE [LARGE SCALE GENOMIC DNA]</scope>
    <source>
        <strain evidence="4 5">Phocoena C-264-GEN</strain>
    </source>
</reference>
<feature type="binding site" evidence="2">
    <location>
        <begin position="144"/>
        <end position="148"/>
    </location>
    <ligand>
        <name>ATP</name>
        <dbReference type="ChEBI" id="CHEBI:30616"/>
    </ligand>
</feature>
<feature type="binding site" evidence="2">
    <location>
        <begin position="7"/>
        <end position="15"/>
    </location>
    <ligand>
        <name>ATP</name>
        <dbReference type="ChEBI" id="CHEBI:30616"/>
    </ligand>
</feature>
<dbReference type="EMBL" id="CP051481">
    <property type="protein sequence ID" value="QJG67025.1"/>
    <property type="molecule type" value="Genomic_DNA"/>
</dbReference>